<protein>
    <submittedName>
        <fullName evidence="2">GNAT family N-acetyltransferase</fullName>
    </submittedName>
</protein>
<evidence type="ECO:0000313" key="2">
    <source>
        <dbReference type="EMBL" id="GAA0935433.1"/>
    </source>
</evidence>
<dbReference type="InterPro" id="IPR016181">
    <property type="entry name" value="Acyl_CoA_acyltransferase"/>
</dbReference>
<dbReference type="PROSITE" id="PS51186">
    <property type="entry name" value="GNAT"/>
    <property type="match status" value="1"/>
</dbReference>
<sequence length="149" mass="16508">MRQDSFRDSRSPRLARMTIVYAWRGDFDNAAVNALHAEGFEHPVLDIDWAAQVHRHSLGWVTARRDGDLVGFVNVAWDGGVHAFVLDTLVSLATRRSGVGTGLVARAVEGARAAGCEWLHVDFDDHLRAFYFDACGFEPTDAGLIALRR</sequence>
<dbReference type="CDD" id="cd04301">
    <property type="entry name" value="NAT_SF"/>
    <property type="match status" value="1"/>
</dbReference>
<dbReference type="Gene3D" id="3.40.630.30">
    <property type="match status" value="1"/>
</dbReference>
<evidence type="ECO:0000313" key="3">
    <source>
        <dbReference type="Proteomes" id="UP001501578"/>
    </source>
</evidence>
<name>A0ABN1PZ17_9ACTN</name>
<gene>
    <name evidence="2" type="ORF">GCM10009560_43510</name>
</gene>
<dbReference type="EMBL" id="BAAAHQ010000023">
    <property type="protein sequence ID" value="GAA0935433.1"/>
    <property type="molecule type" value="Genomic_DNA"/>
</dbReference>
<evidence type="ECO:0000259" key="1">
    <source>
        <dbReference type="PROSITE" id="PS51186"/>
    </source>
</evidence>
<dbReference type="SUPFAM" id="SSF55729">
    <property type="entry name" value="Acyl-CoA N-acyltransferases (Nat)"/>
    <property type="match status" value="1"/>
</dbReference>
<reference evidence="2 3" key="1">
    <citation type="journal article" date="2019" name="Int. J. Syst. Evol. Microbiol.">
        <title>The Global Catalogue of Microorganisms (GCM) 10K type strain sequencing project: providing services to taxonomists for standard genome sequencing and annotation.</title>
        <authorList>
            <consortium name="The Broad Institute Genomics Platform"/>
            <consortium name="The Broad Institute Genome Sequencing Center for Infectious Disease"/>
            <person name="Wu L."/>
            <person name="Ma J."/>
        </authorList>
    </citation>
    <scope>NUCLEOTIDE SEQUENCE [LARGE SCALE GENOMIC DNA]</scope>
    <source>
        <strain evidence="2 3">JCM 11136</strain>
    </source>
</reference>
<dbReference type="Proteomes" id="UP001501578">
    <property type="component" value="Unassembled WGS sequence"/>
</dbReference>
<feature type="domain" description="N-acetyltransferase" evidence="1">
    <location>
        <begin position="17"/>
        <end position="149"/>
    </location>
</feature>
<accession>A0ABN1PZ17</accession>
<dbReference type="Pfam" id="PF00583">
    <property type="entry name" value="Acetyltransf_1"/>
    <property type="match status" value="1"/>
</dbReference>
<keyword evidence="3" id="KW-1185">Reference proteome</keyword>
<organism evidence="2 3">
    <name type="scientific">Nonomuraea longicatena</name>
    <dbReference type="NCBI Taxonomy" id="83682"/>
    <lineage>
        <taxon>Bacteria</taxon>
        <taxon>Bacillati</taxon>
        <taxon>Actinomycetota</taxon>
        <taxon>Actinomycetes</taxon>
        <taxon>Streptosporangiales</taxon>
        <taxon>Streptosporangiaceae</taxon>
        <taxon>Nonomuraea</taxon>
    </lineage>
</organism>
<comment type="caution">
    <text evidence="2">The sequence shown here is derived from an EMBL/GenBank/DDBJ whole genome shotgun (WGS) entry which is preliminary data.</text>
</comment>
<dbReference type="InterPro" id="IPR000182">
    <property type="entry name" value="GNAT_dom"/>
</dbReference>
<proteinExistence type="predicted"/>